<sequence>MKSKQPSGYQKLKKRKLEEEKRKGALHKFIVRQPVDEHVDEHIDEHVEENIDEHLEEHVEEHVEEQEDENIETGDVTVGLFGGECRESTGKTDEEKEGGGEDDGHHVLNVVEFDAVEVHDTYDIGGGEAVTVEDFEHVESSDETTVALADDVGGGGDGCVFGDEW</sequence>
<proteinExistence type="predicted"/>
<protein>
    <submittedName>
        <fullName evidence="1">Uncharacterized protein</fullName>
    </submittedName>
</protein>
<accession>A0ACB9F5I9</accession>
<dbReference type="Proteomes" id="UP001055811">
    <property type="component" value="Linkage Group LG03"/>
</dbReference>
<evidence type="ECO:0000313" key="2">
    <source>
        <dbReference type="Proteomes" id="UP001055811"/>
    </source>
</evidence>
<organism evidence="1 2">
    <name type="scientific">Cichorium intybus</name>
    <name type="common">Chicory</name>
    <dbReference type="NCBI Taxonomy" id="13427"/>
    <lineage>
        <taxon>Eukaryota</taxon>
        <taxon>Viridiplantae</taxon>
        <taxon>Streptophyta</taxon>
        <taxon>Embryophyta</taxon>
        <taxon>Tracheophyta</taxon>
        <taxon>Spermatophyta</taxon>
        <taxon>Magnoliopsida</taxon>
        <taxon>eudicotyledons</taxon>
        <taxon>Gunneridae</taxon>
        <taxon>Pentapetalae</taxon>
        <taxon>asterids</taxon>
        <taxon>campanulids</taxon>
        <taxon>Asterales</taxon>
        <taxon>Asteraceae</taxon>
        <taxon>Cichorioideae</taxon>
        <taxon>Cichorieae</taxon>
        <taxon>Cichoriinae</taxon>
        <taxon>Cichorium</taxon>
    </lineage>
</organism>
<reference evidence="1 2" key="2">
    <citation type="journal article" date="2022" name="Mol. Ecol. Resour.">
        <title>The genomes of chicory, endive, great burdock and yacon provide insights into Asteraceae paleo-polyploidization history and plant inulin production.</title>
        <authorList>
            <person name="Fan W."/>
            <person name="Wang S."/>
            <person name="Wang H."/>
            <person name="Wang A."/>
            <person name="Jiang F."/>
            <person name="Liu H."/>
            <person name="Zhao H."/>
            <person name="Xu D."/>
            <person name="Zhang Y."/>
        </authorList>
    </citation>
    <scope>NUCLEOTIDE SEQUENCE [LARGE SCALE GENOMIC DNA]</scope>
    <source>
        <strain evidence="2">cv. Punajuju</strain>
        <tissue evidence="1">Leaves</tissue>
    </source>
</reference>
<keyword evidence="2" id="KW-1185">Reference proteome</keyword>
<comment type="caution">
    <text evidence="1">The sequence shown here is derived from an EMBL/GenBank/DDBJ whole genome shotgun (WGS) entry which is preliminary data.</text>
</comment>
<evidence type="ECO:0000313" key="1">
    <source>
        <dbReference type="EMBL" id="KAI3766195.1"/>
    </source>
</evidence>
<name>A0ACB9F5I9_CICIN</name>
<dbReference type="EMBL" id="CM042011">
    <property type="protein sequence ID" value="KAI3766195.1"/>
    <property type="molecule type" value="Genomic_DNA"/>
</dbReference>
<gene>
    <name evidence="1" type="ORF">L2E82_16247</name>
</gene>
<reference evidence="2" key="1">
    <citation type="journal article" date="2022" name="Mol. Ecol. Resour.">
        <title>The genomes of chicory, endive, great burdock and yacon provide insights into Asteraceae palaeo-polyploidization history and plant inulin production.</title>
        <authorList>
            <person name="Fan W."/>
            <person name="Wang S."/>
            <person name="Wang H."/>
            <person name="Wang A."/>
            <person name="Jiang F."/>
            <person name="Liu H."/>
            <person name="Zhao H."/>
            <person name="Xu D."/>
            <person name="Zhang Y."/>
        </authorList>
    </citation>
    <scope>NUCLEOTIDE SEQUENCE [LARGE SCALE GENOMIC DNA]</scope>
    <source>
        <strain evidence="2">cv. Punajuju</strain>
    </source>
</reference>